<dbReference type="AlphaFoldDB" id="A0A226NB70"/>
<sequence>MTVELTSFSFPEILSNPVLTPLHGTLEVVMNQNVSLSCHSDSGSPPVRYTLFKHRQKVAALNRTDLTPALFNLTINSASDVGEYKCKAENEICSGEKYSKSLNFTLKEPVSKPMLSSPDSHAKNGQNVTLSCLSEEGSLPITYTFFKDGQSIQPPVRMQKREAAVISVLIKSSSDFGTYKCKADNHIHNKPKYSNSFNFTLTEESSSSQPLITSRLILLLLPVGFALAIPFFIIPSYKAKKCTSTKSSTGHTSTEKAEQTEDYVTYAEIGKFMSFST</sequence>
<dbReference type="SMART" id="SM00409">
    <property type="entry name" value="IG"/>
    <property type="match status" value="2"/>
</dbReference>
<evidence type="ECO:0000313" key="7">
    <source>
        <dbReference type="Proteomes" id="UP000198323"/>
    </source>
</evidence>
<evidence type="ECO:0000313" key="6">
    <source>
        <dbReference type="EMBL" id="OXB64844.1"/>
    </source>
</evidence>
<keyword evidence="4" id="KW-1133">Transmembrane helix</keyword>
<dbReference type="GO" id="GO:0006955">
    <property type="term" value="P:immune response"/>
    <property type="evidence" value="ECO:0007669"/>
    <property type="project" value="TreeGrafter"/>
</dbReference>
<evidence type="ECO:0000256" key="4">
    <source>
        <dbReference type="SAM" id="Phobius"/>
    </source>
</evidence>
<keyword evidence="1" id="KW-0732">Signal</keyword>
<feature type="transmembrane region" description="Helical" evidence="4">
    <location>
        <begin position="216"/>
        <end position="237"/>
    </location>
</feature>
<dbReference type="GO" id="GO:0007166">
    <property type="term" value="P:cell surface receptor signaling pathway"/>
    <property type="evidence" value="ECO:0007669"/>
    <property type="project" value="TreeGrafter"/>
</dbReference>
<dbReference type="InterPro" id="IPR040878">
    <property type="entry name" value="IL-40-like_Ig"/>
</dbReference>
<dbReference type="Proteomes" id="UP000198323">
    <property type="component" value="Unassembled WGS sequence"/>
</dbReference>
<dbReference type="EMBL" id="MCFN01000110">
    <property type="protein sequence ID" value="OXB64844.1"/>
    <property type="molecule type" value="Genomic_DNA"/>
</dbReference>
<keyword evidence="7" id="KW-1185">Reference proteome</keyword>
<keyword evidence="3" id="KW-0325">Glycoprotein</keyword>
<name>A0A226NB70_CALSU</name>
<dbReference type="STRING" id="9009.A0A226NB70"/>
<feature type="domain" description="Ig-like" evidence="5">
    <location>
        <begin position="109"/>
        <end position="200"/>
    </location>
</feature>
<evidence type="ECO:0000256" key="2">
    <source>
        <dbReference type="ARBA" id="ARBA00023157"/>
    </source>
</evidence>
<dbReference type="PROSITE" id="PS50835">
    <property type="entry name" value="IG_LIKE"/>
    <property type="match status" value="2"/>
</dbReference>
<dbReference type="PANTHER" id="PTHR11481:SF58">
    <property type="entry name" value="ALLERGIN-1"/>
    <property type="match status" value="1"/>
</dbReference>
<dbReference type="OrthoDB" id="9947088at2759"/>
<dbReference type="InterPro" id="IPR013783">
    <property type="entry name" value="Ig-like_fold"/>
</dbReference>
<dbReference type="GO" id="GO:0004888">
    <property type="term" value="F:transmembrane signaling receptor activity"/>
    <property type="evidence" value="ECO:0007669"/>
    <property type="project" value="TreeGrafter"/>
</dbReference>
<dbReference type="InterPro" id="IPR003598">
    <property type="entry name" value="Ig_sub2"/>
</dbReference>
<dbReference type="PANTHER" id="PTHR11481">
    <property type="entry name" value="IMMUNOGLOBULIN FC RECEPTOR"/>
    <property type="match status" value="1"/>
</dbReference>
<keyword evidence="4" id="KW-0472">Membrane</keyword>
<evidence type="ECO:0000256" key="3">
    <source>
        <dbReference type="ARBA" id="ARBA00023180"/>
    </source>
</evidence>
<evidence type="ECO:0000256" key="1">
    <source>
        <dbReference type="ARBA" id="ARBA00022729"/>
    </source>
</evidence>
<dbReference type="Pfam" id="PF13927">
    <property type="entry name" value="Ig_3"/>
    <property type="match status" value="1"/>
</dbReference>
<accession>A0A226NB70</accession>
<proteinExistence type="predicted"/>
<dbReference type="Gene3D" id="2.60.40.10">
    <property type="entry name" value="Immunoglobulins"/>
    <property type="match status" value="2"/>
</dbReference>
<evidence type="ECO:0000259" key="5">
    <source>
        <dbReference type="PROSITE" id="PS50835"/>
    </source>
</evidence>
<protein>
    <recommendedName>
        <fullName evidence="5">Ig-like domain-containing protein</fullName>
    </recommendedName>
</protein>
<dbReference type="Pfam" id="PF17736">
    <property type="entry name" value="Ig_C17orf99"/>
    <property type="match status" value="1"/>
</dbReference>
<dbReference type="InterPro" id="IPR007110">
    <property type="entry name" value="Ig-like_dom"/>
</dbReference>
<organism evidence="6 7">
    <name type="scientific">Callipepla squamata</name>
    <name type="common">Scaled quail</name>
    <dbReference type="NCBI Taxonomy" id="9009"/>
    <lineage>
        <taxon>Eukaryota</taxon>
        <taxon>Metazoa</taxon>
        <taxon>Chordata</taxon>
        <taxon>Craniata</taxon>
        <taxon>Vertebrata</taxon>
        <taxon>Euteleostomi</taxon>
        <taxon>Archelosauria</taxon>
        <taxon>Archosauria</taxon>
        <taxon>Dinosauria</taxon>
        <taxon>Saurischia</taxon>
        <taxon>Theropoda</taxon>
        <taxon>Coelurosauria</taxon>
        <taxon>Aves</taxon>
        <taxon>Neognathae</taxon>
        <taxon>Galloanserae</taxon>
        <taxon>Galliformes</taxon>
        <taxon>Odontophoridae</taxon>
        <taxon>Callipepla</taxon>
    </lineage>
</organism>
<feature type="domain" description="Ig-like" evidence="5">
    <location>
        <begin position="11"/>
        <end position="103"/>
    </location>
</feature>
<keyword evidence="2" id="KW-1015">Disulfide bond</keyword>
<dbReference type="CDD" id="cd00096">
    <property type="entry name" value="Ig"/>
    <property type="match status" value="2"/>
</dbReference>
<gene>
    <name evidence="6" type="ORF">ASZ78_006582</name>
</gene>
<dbReference type="SUPFAM" id="SSF48726">
    <property type="entry name" value="Immunoglobulin"/>
    <property type="match status" value="2"/>
</dbReference>
<comment type="caution">
    <text evidence="6">The sequence shown here is derived from an EMBL/GenBank/DDBJ whole genome shotgun (WGS) entry which is preliminary data.</text>
</comment>
<keyword evidence="4" id="KW-0812">Transmembrane</keyword>
<dbReference type="SMART" id="SM00408">
    <property type="entry name" value="IGc2"/>
    <property type="match status" value="2"/>
</dbReference>
<dbReference type="InterPro" id="IPR050488">
    <property type="entry name" value="Ig_Fc_receptor"/>
</dbReference>
<dbReference type="GO" id="GO:0009897">
    <property type="term" value="C:external side of plasma membrane"/>
    <property type="evidence" value="ECO:0007669"/>
    <property type="project" value="TreeGrafter"/>
</dbReference>
<reference evidence="6 7" key="1">
    <citation type="submission" date="2016-07" db="EMBL/GenBank/DDBJ databases">
        <title>Disparate Historic Effective Population Sizes Predicted by Modern Levels of Genome Diversity for the Scaled Quail (Callipepla squamata) and the Northern Bobwhite (Colinus virginianus): Inferences from First and Second Generation Draft Genome Assemblies for Sympatric New World Quail.</title>
        <authorList>
            <person name="Oldeschulte D.L."/>
            <person name="Halley Y.A."/>
            <person name="Bhattarai E.K."/>
            <person name="Brashear W.A."/>
            <person name="Hill J."/>
            <person name="Metz R.P."/>
            <person name="Johnson C.D."/>
            <person name="Rollins D."/>
            <person name="Peterson M.J."/>
            <person name="Bickhart D.M."/>
            <person name="Decker J.E."/>
            <person name="Seabury C.M."/>
        </authorList>
    </citation>
    <scope>NUCLEOTIDE SEQUENCE [LARGE SCALE GENOMIC DNA]</scope>
    <source>
        <strain evidence="6 7">Texas</strain>
        <tissue evidence="6">Leg muscle</tissue>
    </source>
</reference>
<dbReference type="InterPro" id="IPR036179">
    <property type="entry name" value="Ig-like_dom_sf"/>
</dbReference>
<dbReference type="InterPro" id="IPR003599">
    <property type="entry name" value="Ig_sub"/>
</dbReference>